<evidence type="ECO:0000256" key="10">
    <source>
        <dbReference type="ARBA" id="ARBA00023027"/>
    </source>
</evidence>
<evidence type="ECO:0000256" key="13">
    <source>
        <dbReference type="ARBA" id="ARBA00023268"/>
    </source>
</evidence>
<comment type="similarity">
    <text evidence="18">Belongs to the NnrE/AIBP family.</text>
</comment>
<feature type="binding site" evidence="18">
    <location>
        <position position="53"/>
    </location>
    <ligand>
        <name>K(+)</name>
        <dbReference type="ChEBI" id="CHEBI:29103"/>
    </ligand>
</feature>
<dbReference type="GO" id="GO:0005524">
    <property type="term" value="F:ATP binding"/>
    <property type="evidence" value="ECO:0007669"/>
    <property type="project" value="UniProtKB-UniRule"/>
</dbReference>
<keyword evidence="7 17" id="KW-0067">ATP-binding</keyword>
<feature type="binding site" evidence="17">
    <location>
        <position position="317"/>
    </location>
    <ligand>
        <name>(6S)-NADPHX</name>
        <dbReference type="ChEBI" id="CHEBI:64076"/>
    </ligand>
</feature>
<feature type="binding site" evidence="18">
    <location>
        <position position="123"/>
    </location>
    <ligand>
        <name>K(+)</name>
        <dbReference type="ChEBI" id="CHEBI:29103"/>
    </ligand>
</feature>
<dbReference type="Proteomes" id="UP000490821">
    <property type="component" value="Unassembled WGS sequence"/>
</dbReference>
<organism evidence="22 23">
    <name type="scientific">Thomasclavelia cocleata</name>
    <dbReference type="NCBI Taxonomy" id="69824"/>
    <lineage>
        <taxon>Bacteria</taxon>
        <taxon>Bacillati</taxon>
        <taxon>Bacillota</taxon>
        <taxon>Erysipelotrichia</taxon>
        <taxon>Erysipelotrichales</taxon>
        <taxon>Coprobacillaceae</taxon>
        <taxon>Thomasclavelia</taxon>
    </lineage>
</organism>
<keyword evidence="8 17" id="KW-0521">NADP</keyword>
<feature type="binding site" evidence="18">
    <location>
        <position position="157"/>
    </location>
    <ligand>
        <name>(6S)-NADPHX</name>
        <dbReference type="ChEBI" id="CHEBI:64076"/>
    </ligand>
</feature>
<dbReference type="InterPro" id="IPR036652">
    <property type="entry name" value="YjeF_N_dom_sf"/>
</dbReference>
<evidence type="ECO:0000256" key="8">
    <source>
        <dbReference type="ARBA" id="ARBA00022857"/>
    </source>
</evidence>
<dbReference type="Pfam" id="PF03853">
    <property type="entry name" value="YjeF_N"/>
    <property type="match status" value="1"/>
</dbReference>
<comment type="function">
    <text evidence="17">Catalyzes the dehydration of the S-form of NAD(P)HX at the expense of ADP, which is converted to AMP. Together with NAD(P)HX epimerase, which catalyzes the epimerization of the S- and R-forms, the enzyme allows the repair of both epimers of NAD(P)HX, a damaged form of NAD(P)H that is a result of enzymatic or heat-dependent hydration.</text>
</comment>
<dbReference type="NCBIfam" id="TIGR00197">
    <property type="entry name" value="yjeF_nterm"/>
    <property type="match status" value="1"/>
</dbReference>
<comment type="catalytic activity">
    <reaction evidence="15 17 19">
        <text>(6S)-NADHX + ADP = AMP + phosphate + NADH + H(+)</text>
        <dbReference type="Rhea" id="RHEA:32223"/>
        <dbReference type="ChEBI" id="CHEBI:15378"/>
        <dbReference type="ChEBI" id="CHEBI:43474"/>
        <dbReference type="ChEBI" id="CHEBI:57945"/>
        <dbReference type="ChEBI" id="CHEBI:64074"/>
        <dbReference type="ChEBI" id="CHEBI:456215"/>
        <dbReference type="ChEBI" id="CHEBI:456216"/>
        <dbReference type="EC" id="4.2.1.136"/>
    </reaction>
</comment>
<evidence type="ECO:0000256" key="18">
    <source>
        <dbReference type="HAMAP-Rule" id="MF_01966"/>
    </source>
</evidence>
<comment type="cofactor">
    <cofactor evidence="17">
        <name>Mg(2+)</name>
        <dbReference type="ChEBI" id="CHEBI:18420"/>
    </cofactor>
</comment>
<comment type="caution">
    <text evidence="18">Lacks conserved residue(s) required for the propagation of feature annotation.</text>
</comment>
<comment type="similarity">
    <text evidence="3 19">In the N-terminal section; belongs to the NnrE/AIBP family.</text>
</comment>
<evidence type="ECO:0000256" key="1">
    <source>
        <dbReference type="ARBA" id="ARBA00000013"/>
    </source>
</evidence>
<feature type="binding site" evidence="17">
    <location>
        <begin position="402"/>
        <end position="406"/>
    </location>
    <ligand>
        <name>AMP</name>
        <dbReference type="ChEBI" id="CHEBI:456215"/>
    </ligand>
</feature>
<dbReference type="InterPro" id="IPR004443">
    <property type="entry name" value="YjeF_N_dom"/>
</dbReference>
<dbReference type="EMBL" id="BLMI01000286">
    <property type="protein sequence ID" value="GFI42254.1"/>
    <property type="molecule type" value="Genomic_DNA"/>
</dbReference>
<evidence type="ECO:0000313" key="22">
    <source>
        <dbReference type="EMBL" id="GFI42254.1"/>
    </source>
</evidence>
<comment type="catalytic activity">
    <reaction evidence="1 18 19">
        <text>(6R)-NADHX = (6S)-NADHX</text>
        <dbReference type="Rhea" id="RHEA:32215"/>
        <dbReference type="ChEBI" id="CHEBI:64074"/>
        <dbReference type="ChEBI" id="CHEBI:64075"/>
        <dbReference type="EC" id="5.1.99.6"/>
    </reaction>
</comment>
<dbReference type="PROSITE" id="PS01050">
    <property type="entry name" value="YJEF_C_2"/>
    <property type="match status" value="1"/>
</dbReference>
<dbReference type="GO" id="GO:0110051">
    <property type="term" value="P:metabolite repair"/>
    <property type="evidence" value="ECO:0007669"/>
    <property type="project" value="TreeGrafter"/>
</dbReference>
<gene>
    <name evidence="22" type="primary">nnr</name>
    <name evidence="17" type="synonym">nnrD</name>
    <name evidence="18" type="synonym">nnrE</name>
    <name evidence="22" type="ORF">IMSAGC017_02301</name>
</gene>
<evidence type="ECO:0000256" key="19">
    <source>
        <dbReference type="PIRNR" id="PIRNR017184"/>
    </source>
</evidence>
<sequence>MYVATSKQMKAYDEALLKVGYSIEELVDKASNAILPHCKDYNNIVIVCGPGNNGADGLSLGIKLHLRARNVKLYCFGNPDKLSRANNYYIDQAQEMEVPITFMDEEDIPLFIRDARKADVVIDAMFGFGLNSGVRGIAKRLVNEINSLYDIDIIAIDIPTGLDPNTGIPYGEVVCANKTVTLTAIKQAFLNEECHMYTGEIAIELLDVKDLRHELGLAKLVSPSWVKHHLKSRSYYGHKGVYGRILHITGCDHYRGAALLASRAAVYSGSGIVCVYSSEKVIDALSTAVPECTSLLREDSLDLNVYENCDAILIGSGLGLNEQSERYVIDTLKNTKCPLVIDGDGLTIVSNHLDLLKICSMPVILTPHYGEFKRLCPCNDELEMVEKVHRFALEYGVIVVLKGPNTIVTDGKEIYRNITANKAMATAGMGDVLAGMISSFIGQGYLPKDAAILGTYLHGSCGDVIGDNSYTVIPSKLINLIPKVMHEIVKEKKGAVTK</sequence>
<feature type="binding site" evidence="18">
    <location>
        <begin position="52"/>
        <end position="56"/>
    </location>
    <ligand>
        <name>(6S)-NADPHX</name>
        <dbReference type="ChEBI" id="CHEBI:64076"/>
    </ligand>
</feature>
<evidence type="ECO:0000256" key="9">
    <source>
        <dbReference type="ARBA" id="ARBA00022958"/>
    </source>
</evidence>
<feature type="domain" description="YjeF N-terminal" evidence="21">
    <location>
        <begin position="9"/>
        <end position="214"/>
    </location>
</feature>
<comment type="catalytic activity">
    <reaction evidence="2 18 19">
        <text>(6R)-NADPHX = (6S)-NADPHX</text>
        <dbReference type="Rhea" id="RHEA:32227"/>
        <dbReference type="ChEBI" id="CHEBI:64076"/>
        <dbReference type="ChEBI" id="CHEBI:64077"/>
        <dbReference type="EC" id="5.1.99.6"/>
    </reaction>
</comment>
<protein>
    <recommendedName>
        <fullName evidence="19">Bifunctional NAD(P)H-hydrate repair enzyme</fullName>
    </recommendedName>
    <alternativeName>
        <fullName evidence="19">Nicotinamide nucleotide repair protein</fullName>
    </alternativeName>
    <domain>
        <recommendedName>
            <fullName evidence="19">ADP-dependent (S)-NAD(P)H-hydrate dehydratase</fullName>
            <ecNumber evidence="19">4.2.1.136</ecNumber>
        </recommendedName>
        <alternativeName>
            <fullName evidence="19">ADP-dependent NAD(P)HX dehydratase</fullName>
        </alternativeName>
    </domain>
    <domain>
        <recommendedName>
            <fullName evidence="19">NAD(P)H-hydrate epimerase</fullName>
            <ecNumber evidence="19">5.1.99.6</ecNumber>
        </recommendedName>
    </domain>
</protein>
<evidence type="ECO:0000256" key="14">
    <source>
        <dbReference type="ARBA" id="ARBA00025153"/>
    </source>
</evidence>
<dbReference type="PANTHER" id="PTHR12592">
    <property type="entry name" value="ATP-DEPENDENT (S)-NAD(P)H-HYDRATE DEHYDRATASE FAMILY MEMBER"/>
    <property type="match status" value="1"/>
</dbReference>
<feature type="binding site" evidence="18">
    <location>
        <begin position="127"/>
        <end position="133"/>
    </location>
    <ligand>
        <name>(6S)-NADPHX</name>
        <dbReference type="ChEBI" id="CHEBI:64076"/>
    </ligand>
</feature>
<reference evidence="22 23" key="1">
    <citation type="journal article" date="2020" name="Microbiome">
        <title>Single-cell genomics of uncultured bacteria reveals dietary fiber responders in the mouse gut microbiota.</title>
        <authorList>
            <person name="Chijiiwa R."/>
            <person name="Hosokawa M."/>
            <person name="Kogawa M."/>
            <person name="Nishikawa Y."/>
            <person name="Ide K."/>
            <person name="Sakanashi C."/>
            <person name="Takahashi K."/>
            <person name="Takeyama H."/>
        </authorList>
    </citation>
    <scope>NUCLEOTIDE SEQUENCE [LARGE SCALE GENOMIC DNA]</scope>
    <source>
        <strain evidence="22">IMSAGC_017</strain>
    </source>
</reference>
<dbReference type="EC" id="5.1.99.6" evidence="19"/>
<evidence type="ECO:0000256" key="17">
    <source>
        <dbReference type="HAMAP-Rule" id="MF_01965"/>
    </source>
</evidence>
<feature type="domain" description="YjeF C-terminal" evidence="20">
    <location>
        <begin position="222"/>
        <end position="488"/>
    </location>
</feature>
<evidence type="ECO:0000256" key="4">
    <source>
        <dbReference type="ARBA" id="ARBA00009524"/>
    </source>
</evidence>
<dbReference type="PANTHER" id="PTHR12592:SF0">
    <property type="entry name" value="ATP-DEPENDENT (S)-NAD(P)H-HYDRATE DEHYDRATASE"/>
    <property type="match status" value="1"/>
</dbReference>
<comment type="subunit">
    <text evidence="17">Homotetramer.</text>
</comment>
<feature type="binding site" evidence="18">
    <location>
        <position position="160"/>
    </location>
    <ligand>
        <name>K(+)</name>
        <dbReference type="ChEBI" id="CHEBI:29103"/>
    </ligand>
</feature>
<comment type="cofactor">
    <cofactor evidence="18 19">
        <name>K(+)</name>
        <dbReference type="ChEBI" id="CHEBI:29103"/>
    </cofactor>
    <text evidence="18 19">Binds 1 potassium ion per subunit.</text>
</comment>
<evidence type="ECO:0000256" key="7">
    <source>
        <dbReference type="ARBA" id="ARBA00022840"/>
    </source>
</evidence>
<dbReference type="SUPFAM" id="SSF53613">
    <property type="entry name" value="Ribokinase-like"/>
    <property type="match status" value="1"/>
</dbReference>
<dbReference type="Pfam" id="PF01256">
    <property type="entry name" value="Carb_kinase"/>
    <property type="match status" value="1"/>
</dbReference>
<evidence type="ECO:0000313" key="23">
    <source>
        <dbReference type="Proteomes" id="UP000490821"/>
    </source>
</evidence>
<dbReference type="HAMAP" id="MF_01966">
    <property type="entry name" value="NADHX_epimerase"/>
    <property type="match status" value="1"/>
</dbReference>
<evidence type="ECO:0000256" key="16">
    <source>
        <dbReference type="ARBA" id="ARBA00049209"/>
    </source>
</evidence>
<dbReference type="InterPro" id="IPR030677">
    <property type="entry name" value="Nnr"/>
</dbReference>
<dbReference type="PIRSF" id="PIRSF017184">
    <property type="entry name" value="Nnr"/>
    <property type="match status" value="1"/>
</dbReference>
<dbReference type="Gene3D" id="3.40.50.10260">
    <property type="entry name" value="YjeF N-terminal domain"/>
    <property type="match status" value="1"/>
</dbReference>
<keyword evidence="13" id="KW-0511">Multifunctional enzyme</keyword>
<dbReference type="Gene3D" id="3.40.1190.20">
    <property type="match status" value="1"/>
</dbReference>
<dbReference type="RefSeq" id="WP_172473333.1">
    <property type="nucleotide sequence ID" value="NZ_BLMI01000286.1"/>
</dbReference>
<evidence type="ECO:0000256" key="15">
    <source>
        <dbReference type="ARBA" id="ARBA00048238"/>
    </source>
</evidence>
<dbReference type="HAMAP" id="MF_01965">
    <property type="entry name" value="NADHX_dehydratase"/>
    <property type="match status" value="1"/>
</dbReference>
<keyword evidence="9 18" id="KW-0630">Potassium</keyword>
<dbReference type="NCBIfam" id="TIGR00196">
    <property type="entry name" value="yjeF_cterm"/>
    <property type="match status" value="1"/>
</dbReference>
<comment type="caution">
    <text evidence="22">The sequence shown here is derived from an EMBL/GenBank/DDBJ whole genome shotgun (WGS) entry which is preliminary data.</text>
</comment>
<keyword evidence="6 17" id="KW-0547">Nucleotide-binding</keyword>
<comment type="similarity">
    <text evidence="17">Belongs to the NnrD/CARKD family.</text>
</comment>
<dbReference type="GO" id="GO:0046496">
    <property type="term" value="P:nicotinamide nucleotide metabolic process"/>
    <property type="evidence" value="ECO:0007669"/>
    <property type="project" value="UniProtKB-UniRule"/>
</dbReference>
<feature type="binding site" evidence="17">
    <location>
        <position position="431"/>
    </location>
    <ligand>
        <name>(6S)-NADPHX</name>
        <dbReference type="ChEBI" id="CHEBI:64076"/>
    </ligand>
</feature>
<dbReference type="InterPro" id="IPR029056">
    <property type="entry name" value="Ribokinase-like"/>
</dbReference>
<evidence type="ECO:0000256" key="11">
    <source>
        <dbReference type="ARBA" id="ARBA00023235"/>
    </source>
</evidence>
<evidence type="ECO:0000259" key="20">
    <source>
        <dbReference type="PROSITE" id="PS51383"/>
    </source>
</evidence>
<dbReference type="InterPro" id="IPR017953">
    <property type="entry name" value="Carbohydrate_kinase_pred_CS"/>
</dbReference>
<name>A0A829ZH78_9FIRM</name>
<dbReference type="GO" id="GO:0052856">
    <property type="term" value="F:NAD(P)HX epimerase activity"/>
    <property type="evidence" value="ECO:0007669"/>
    <property type="project" value="UniProtKB-UniRule"/>
</dbReference>
<comment type="function">
    <text evidence="14 19">Bifunctional enzyme that catalyzes the epimerization of the S- and R-forms of NAD(P)HX and the dehydration of the S-form of NAD(P)HX at the expense of ADP, which is converted to AMP. This allows the repair of both epimers of NAD(P)HX, a damaged form of NAD(P)H that is a result of enzymatic or heat-dependent hydration.</text>
</comment>
<accession>A0A829ZH78</accession>
<dbReference type="PROSITE" id="PS51385">
    <property type="entry name" value="YJEF_N"/>
    <property type="match status" value="1"/>
</dbReference>
<evidence type="ECO:0000256" key="3">
    <source>
        <dbReference type="ARBA" id="ARBA00006001"/>
    </source>
</evidence>
<dbReference type="CDD" id="cd01171">
    <property type="entry name" value="YXKO-related"/>
    <property type="match status" value="1"/>
</dbReference>
<evidence type="ECO:0000256" key="5">
    <source>
        <dbReference type="ARBA" id="ARBA00022723"/>
    </source>
</evidence>
<keyword evidence="5 18" id="KW-0479">Metal-binding</keyword>
<dbReference type="GO" id="GO:0052855">
    <property type="term" value="F:ADP-dependent NAD(P)H-hydrate dehydratase activity"/>
    <property type="evidence" value="ECO:0007669"/>
    <property type="project" value="UniProtKB-UniRule"/>
</dbReference>
<evidence type="ECO:0000259" key="21">
    <source>
        <dbReference type="PROSITE" id="PS51385"/>
    </source>
</evidence>
<keyword evidence="10 17" id="KW-0520">NAD</keyword>
<comment type="function">
    <text evidence="18">Catalyzes the epimerization of the S- and R-forms of NAD(P)HX, a damaged form of NAD(P)H that is a result of enzymatic or heat-dependent hydration. This is a prerequisite for the S-specific NAD(P)H-hydrate dehydratase to allow the repair of both epimers of NAD(P)HX.</text>
</comment>
<feature type="binding site" evidence="17">
    <location>
        <position position="257"/>
    </location>
    <ligand>
        <name>(6S)-NADPHX</name>
        <dbReference type="ChEBI" id="CHEBI:64076"/>
    </ligand>
</feature>
<comment type="similarity">
    <text evidence="4 19">In the C-terminal section; belongs to the NnrD/CARKD family.</text>
</comment>
<comment type="catalytic activity">
    <reaction evidence="16 17 19">
        <text>(6S)-NADPHX + ADP = AMP + phosphate + NADPH + H(+)</text>
        <dbReference type="Rhea" id="RHEA:32235"/>
        <dbReference type="ChEBI" id="CHEBI:15378"/>
        <dbReference type="ChEBI" id="CHEBI:43474"/>
        <dbReference type="ChEBI" id="CHEBI:57783"/>
        <dbReference type="ChEBI" id="CHEBI:64076"/>
        <dbReference type="ChEBI" id="CHEBI:456215"/>
        <dbReference type="ChEBI" id="CHEBI:456216"/>
        <dbReference type="EC" id="4.2.1.136"/>
    </reaction>
</comment>
<dbReference type="AlphaFoldDB" id="A0A829ZH78"/>
<dbReference type="PROSITE" id="PS51383">
    <property type="entry name" value="YJEF_C_3"/>
    <property type="match status" value="1"/>
</dbReference>
<feature type="binding site" evidence="17">
    <location>
        <position position="368"/>
    </location>
    <ligand>
        <name>(6S)-NADPHX</name>
        <dbReference type="ChEBI" id="CHEBI:64076"/>
    </ligand>
</feature>
<dbReference type="EC" id="4.2.1.136" evidence="19"/>
<evidence type="ECO:0000256" key="2">
    <source>
        <dbReference type="ARBA" id="ARBA00000909"/>
    </source>
</evidence>
<dbReference type="GO" id="GO:0046872">
    <property type="term" value="F:metal ion binding"/>
    <property type="evidence" value="ECO:0007669"/>
    <property type="project" value="UniProtKB-UniRule"/>
</dbReference>
<evidence type="ECO:0000256" key="12">
    <source>
        <dbReference type="ARBA" id="ARBA00023239"/>
    </source>
</evidence>
<feature type="binding site" evidence="17">
    <location>
        <position position="430"/>
    </location>
    <ligand>
        <name>AMP</name>
        <dbReference type="ChEBI" id="CHEBI:456215"/>
    </ligand>
</feature>
<evidence type="ECO:0000256" key="6">
    <source>
        <dbReference type="ARBA" id="ARBA00022741"/>
    </source>
</evidence>
<dbReference type="SUPFAM" id="SSF64153">
    <property type="entry name" value="YjeF N-terminal domain-like"/>
    <property type="match status" value="1"/>
</dbReference>
<keyword evidence="11 18" id="KW-0413">Isomerase</keyword>
<keyword evidence="12 17" id="KW-0456">Lyase</keyword>
<dbReference type="InterPro" id="IPR000631">
    <property type="entry name" value="CARKD"/>
</dbReference>
<proteinExistence type="inferred from homology"/>
<dbReference type="PROSITE" id="PS01049">
    <property type="entry name" value="YJEF_C_1"/>
    <property type="match status" value="1"/>
</dbReference>